<keyword evidence="7" id="KW-1185">Reference proteome</keyword>
<evidence type="ECO:0000313" key="7">
    <source>
        <dbReference type="Proteomes" id="UP001501729"/>
    </source>
</evidence>
<feature type="region of interest" description="Disordered" evidence="4">
    <location>
        <begin position="252"/>
        <end position="271"/>
    </location>
</feature>
<dbReference type="CDD" id="cd02000">
    <property type="entry name" value="TPP_E1_PDC_ADC_BCADC"/>
    <property type="match status" value="1"/>
</dbReference>
<dbReference type="RefSeq" id="WP_227778774.1">
    <property type="nucleotide sequence ID" value="NZ_BAABKX010000030.1"/>
</dbReference>
<evidence type="ECO:0000256" key="3">
    <source>
        <dbReference type="ARBA" id="ARBA00023052"/>
    </source>
</evidence>
<organism evidence="6 7">
    <name type="scientific">Haladaptatus pallidirubidus</name>
    <dbReference type="NCBI Taxonomy" id="1008152"/>
    <lineage>
        <taxon>Archaea</taxon>
        <taxon>Methanobacteriati</taxon>
        <taxon>Methanobacteriota</taxon>
        <taxon>Stenosarchaea group</taxon>
        <taxon>Halobacteria</taxon>
        <taxon>Halobacteriales</taxon>
        <taxon>Haladaptataceae</taxon>
        <taxon>Haladaptatus</taxon>
    </lineage>
</organism>
<dbReference type="EMBL" id="BAABKX010000030">
    <property type="protein sequence ID" value="GAA5064145.1"/>
    <property type="molecule type" value="Genomic_DNA"/>
</dbReference>
<dbReference type="GO" id="GO:0006086">
    <property type="term" value="P:pyruvate decarboxylation to acetyl-CoA"/>
    <property type="evidence" value="ECO:0007669"/>
    <property type="project" value="TreeGrafter"/>
</dbReference>
<evidence type="ECO:0000256" key="2">
    <source>
        <dbReference type="ARBA" id="ARBA00023002"/>
    </source>
</evidence>
<evidence type="ECO:0000313" key="6">
    <source>
        <dbReference type="EMBL" id="GAA5064145.1"/>
    </source>
</evidence>
<dbReference type="AlphaFoldDB" id="A0AAV3URE9"/>
<comment type="caution">
    <text evidence="6">The sequence shown here is derived from an EMBL/GenBank/DDBJ whole genome shotgun (WGS) entry which is preliminary data.</text>
</comment>
<comment type="cofactor">
    <cofactor evidence="1">
        <name>thiamine diphosphate</name>
        <dbReference type="ChEBI" id="CHEBI:58937"/>
    </cofactor>
</comment>
<dbReference type="PANTHER" id="PTHR11516:SF60">
    <property type="entry name" value="PYRUVATE DEHYDROGENASE E1 COMPONENT SUBUNIT ALPHA"/>
    <property type="match status" value="1"/>
</dbReference>
<evidence type="ECO:0000256" key="1">
    <source>
        <dbReference type="ARBA" id="ARBA00001964"/>
    </source>
</evidence>
<name>A0AAV3URE9_9EURY</name>
<evidence type="ECO:0000256" key="4">
    <source>
        <dbReference type="SAM" id="MobiDB-lite"/>
    </source>
</evidence>
<evidence type="ECO:0000259" key="5">
    <source>
        <dbReference type="Pfam" id="PF00676"/>
    </source>
</evidence>
<dbReference type="Gene3D" id="3.40.50.970">
    <property type="match status" value="1"/>
</dbReference>
<dbReference type="InterPro" id="IPR050642">
    <property type="entry name" value="PDH_E1_Alpha_Subunit"/>
</dbReference>
<proteinExistence type="predicted"/>
<protein>
    <submittedName>
        <fullName evidence="6">Acetoin:2,6-dichlorophenolindophenol oxidoreductase subunit alpha</fullName>
    </submittedName>
</protein>
<feature type="domain" description="Dehydrogenase E1 component" evidence="5">
    <location>
        <begin position="18"/>
        <end position="316"/>
    </location>
</feature>
<dbReference type="SUPFAM" id="SSF52518">
    <property type="entry name" value="Thiamin diphosphate-binding fold (THDP-binding)"/>
    <property type="match status" value="1"/>
</dbReference>
<dbReference type="GeneID" id="68617536"/>
<dbReference type="InterPro" id="IPR001017">
    <property type="entry name" value="DH_E1"/>
</dbReference>
<dbReference type="PANTHER" id="PTHR11516">
    <property type="entry name" value="PYRUVATE DEHYDROGENASE E1 COMPONENT, ALPHA SUBUNIT BACTERIAL AND ORGANELLAR"/>
    <property type="match status" value="1"/>
</dbReference>
<keyword evidence="2" id="KW-0560">Oxidoreductase</keyword>
<dbReference type="InterPro" id="IPR029061">
    <property type="entry name" value="THDP-binding"/>
</dbReference>
<dbReference type="Proteomes" id="UP001501729">
    <property type="component" value="Unassembled WGS sequence"/>
</dbReference>
<dbReference type="GO" id="GO:0004739">
    <property type="term" value="F:pyruvate dehydrogenase (acetyl-transferring) activity"/>
    <property type="evidence" value="ECO:0007669"/>
    <property type="project" value="TreeGrafter"/>
</dbReference>
<dbReference type="Pfam" id="PF00676">
    <property type="entry name" value="E1_dh"/>
    <property type="match status" value="1"/>
</dbReference>
<sequence length="332" mass="36385">MPSEISVDDETATQLLQQMLRIKAFEDETKARYEDGEIPGFVHLDYGHEGNHVGIGAAMEDDDWLAVGGARLVGQYIAKGVPLTEIMAELYGRVGGANSGFGGQMHIADIDRKLYGHAATIGSGQNPAVGLALAEQMKGTDNVAVTTIGDGGTSRGSFHTALVFAAYWNLPVVFVIENNGWAISTPSDALAPDHLSDYGIPHKIHNESIDGSDVEQVYQTVSEAIERARNDEGPSVIECRVARLGPHFEGDKELYRNTEDRERDSNERNPIENYRERLLEAGVLTKAEIDDMQENIDAEVQEAVEFARNSPEPNPESAYDHVYRLPLYGQGE</sequence>
<gene>
    <name evidence="6" type="primary">acoA_2</name>
    <name evidence="6" type="ORF">GCM10025751_53320</name>
</gene>
<accession>A0AAV3URE9</accession>
<keyword evidence="3" id="KW-0786">Thiamine pyrophosphate</keyword>
<reference evidence="6 7" key="1">
    <citation type="journal article" date="2019" name="Int. J. Syst. Evol. Microbiol.">
        <title>The Global Catalogue of Microorganisms (GCM) 10K type strain sequencing project: providing services to taxonomists for standard genome sequencing and annotation.</title>
        <authorList>
            <consortium name="The Broad Institute Genomics Platform"/>
            <consortium name="The Broad Institute Genome Sequencing Center for Infectious Disease"/>
            <person name="Wu L."/>
            <person name="Ma J."/>
        </authorList>
    </citation>
    <scope>NUCLEOTIDE SEQUENCE [LARGE SCALE GENOMIC DNA]</scope>
    <source>
        <strain evidence="6 7">JCM 17504</strain>
    </source>
</reference>